<feature type="domain" description="Gfo/Idh/MocA-like oxidoreductase N-terminal" evidence="2">
    <location>
        <begin position="4"/>
        <end position="112"/>
    </location>
</feature>
<dbReference type="Pfam" id="PF01408">
    <property type="entry name" value="GFO_IDH_MocA"/>
    <property type="match status" value="1"/>
</dbReference>
<evidence type="ECO:0000259" key="3">
    <source>
        <dbReference type="Pfam" id="PF22725"/>
    </source>
</evidence>
<gene>
    <name evidence="4" type="ORF">NF348_04805</name>
</gene>
<reference evidence="4" key="1">
    <citation type="submission" date="2022-06" db="EMBL/GenBank/DDBJ databases">
        <title>Devosia sp. XJ19-45 genome assembly.</title>
        <authorList>
            <person name="Li B."/>
            <person name="Cai M."/>
            <person name="Nie G."/>
            <person name="Li W."/>
        </authorList>
    </citation>
    <scope>NUCLEOTIDE SEQUENCE</scope>
    <source>
        <strain evidence="4">XJ19-45</strain>
    </source>
</reference>
<dbReference type="PANTHER" id="PTHR43818">
    <property type="entry name" value="BCDNA.GH03377"/>
    <property type="match status" value="1"/>
</dbReference>
<dbReference type="Gene3D" id="3.30.360.10">
    <property type="entry name" value="Dihydrodipicolinate Reductase, domain 2"/>
    <property type="match status" value="1"/>
</dbReference>
<dbReference type="InterPro" id="IPR000683">
    <property type="entry name" value="Gfo/Idh/MocA-like_OxRdtase_N"/>
</dbReference>
<dbReference type="GO" id="GO:0000166">
    <property type="term" value="F:nucleotide binding"/>
    <property type="evidence" value="ECO:0007669"/>
    <property type="project" value="InterPro"/>
</dbReference>
<proteinExistence type="predicted"/>
<evidence type="ECO:0000313" key="4">
    <source>
        <dbReference type="EMBL" id="MCP8886414.1"/>
    </source>
</evidence>
<protein>
    <submittedName>
        <fullName evidence="4">Gfo/Idh/MocA family oxidoreductase</fullName>
    </submittedName>
</protein>
<dbReference type="InterPro" id="IPR036291">
    <property type="entry name" value="NAD(P)-bd_dom_sf"/>
</dbReference>
<dbReference type="SUPFAM" id="SSF55347">
    <property type="entry name" value="Glyceraldehyde-3-phosphate dehydrogenase-like, C-terminal domain"/>
    <property type="match status" value="1"/>
</dbReference>
<dbReference type="Gene3D" id="3.40.50.720">
    <property type="entry name" value="NAD(P)-binding Rossmann-like Domain"/>
    <property type="match status" value="1"/>
</dbReference>
<name>A0A9Q4ALS3_9HYPH</name>
<sequence>MGLLRIGVVGAGWVTQYHLPAWQRVEGAKVAAICDPDPASLALRADTFGIEGRYASLEAMLANERLDALDIATPRRFHAENVLTGCSHGLPMLCQKPLGVDLDQARDVVRKLNGAVPLMVHENWRFRPYYRTLRSWLDEGVLGDLVAARLDFHSSGMIIDPDGQRPALVRQPFFRREPRLLVMEVLIHHLDSLRFLLGEFDMHLARLARSNNDIIGEDSATLSLTRREDGLPLTVSGNLAVHGAPQAPSDQLYLWGSKGTIHLDGTVLRLSGPQPREVRFDPVESYQAAYDGAISHFVAALRSGGKFETDALDNLNTLVLVEAAYRISGFKPAGAI</sequence>
<dbReference type="InterPro" id="IPR050463">
    <property type="entry name" value="Gfo/Idh/MocA_oxidrdct_glycsds"/>
</dbReference>
<keyword evidence="1" id="KW-0560">Oxidoreductase</keyword>
<evidence type="ECO:0000256" key="1">
    <source>
        <dbReference type="ARBA" id="ARBA00023002"/>
    </source>
</evidence>
<organism evidence="4 5">
    <name type="scientific">Devosia ureilytica</name>
    <dbReference type="NCBI Taxonomy" id="2952754"/>
    <lineage>
        <taxon>Bacteria</taxon>
        <taxon>Pseudomonadati</taxon>
        <taxon>Pseudomonadota</taxon>
        <taxon>Alphaproteobacteria</taxon>
        <taxon>Hyphomicrobiales</taxon>
        <taxon>Devosiaceae</taxon>
        <taxon>Devosia</taxon>
    </lineage>
</organism>
<dbReference type="EMBL" id="JAMWDU010000002">
    <property type="protein sequence ID" value="MCP8886414.1"/>
    <property type="molecule type" value="Genomic_DNA"/>
</dbReference>
<dbReference type="GO" id="GO:0016491">
    <property type="term" value="F:oxidoreductase activity"/>
    <property type="evidence" value="ECO:0007669"/>
    <property type="project" value="UniProtKB-KW"/>
</dbReference>
<keyword evidence="5" id="KW-1185">Reference proteome</keyword>
<dbReference type="SUPFAM" id="SSF51735">
    <property type="entry name" value="NAD(P)-binding Rossmann-fold domains"/>
    <property type="match status" value="1"/>
</dbReference>
<dbReference type="RefSeq" id="WP_254673892.1">
    <property type="nucleotide sequence ID" value="NZ_JAMWDU010000002.1"/>
</dbReference>
<dbReference type="AlphaFoldDB" id="A0A9Q4ALS3"/>
<comment type="caution">
    <text evidence="4">The sequence shown here is derived from an EMBL/GenBank/DDBJ whole genome shotgun (WGS) entry which is preliminary data.</text>
</comment>
<accession>A0A9Q4ALS3</accession>
<evidence type="ECO:0000259" key="2">
    <source>
        <dbReference type="Pfam" id="PF01408"/>
    </source>
</evidence>
<dbReference type="InterPro" id="IPR055170">
    <property type="entry name" value="GFO_IDH_MocA-like_dom"/>
</dbReference>
<evidence type="ECO:0000313" key="5">
    <source>
        <dbReference type="Proteomes" id="UP001060275"/>
    </source>
</evidence>
<dbReference type="Proteomes" id="UP001060275">
    <property type="component" value="Unassembled WGS sequence"/>
</dbReference>
<feature type="domain" description="GFO/IDH/MocA-like oxidoreductase" evidence="3">
    <location>
        <begin position="130"/>
        <end position="261"/>
    </location>
</feature>
<dbReference type="PANTHER" id="PTHR43818:SF11">
    <property type="entry name" value="BCDNA.GH03377"/>
    <property type="match status" value="1"/>
</dbReference>
<dbReference type="Pfam" id="PF22725">
    <property type="entry name" value="GFO_IDH_MocA_C3"/>
    <property type="match status" value="1"/>
</dbReference>